<evidence type="ECO:0000259" key="2">
    <source>
        <dbReference type="Pfam" id="PF20882"/>
    </source>
</evidence>
<evidence type="ECO:0000256" key="1">
    <source>
        <dbReference type="SAM" id="Coils"/>
    </source>
</evidence>
<dbReference type="EMBL" id="OZ037947">
    <property type="protein sequence ID" value="CAL1708103.1"/>
    <property type="molecule type" value="Genomic_DNA"/>
</dbReference>
<evidence type="ECO:0000313" key="3">
    <source>
        <dbReference type="EMBL" id="CAL1708103.1"/>
    </source>
</evidence>
<dbReference type="InterPro" id="IPR048781">
    <property type="entry name" value="Sos7_CC"/>
</dbReference>
<feature type="coiled-coil region" evidence="1">
    <location>
        <begin position="105"/>
        <end position="248"/>
    </location>
</feature>
<feature type="domain" description="Kinetochore protein Sos7 coiled-coil" evidence="2">
    <location>
        <begin position="75"/>
        <end position="148"/>
    </location>
</feature>
<dbReference type="Pfam" id="PF20882">
    <property type="entry name" value="Sos7"/>
    <property type="match status" value="1"/>
</dbReference>
<keyword evidence="4" id="KW-1185">Reference proteome</keyword>
<dbReference type="PANTHER" id="PTHR37329">
    <property type="entry name" value="KINETOCHORE PROTEIN SOS7"/>
    <property type="match status" value="1"/>
</dbReference>
<accession>A0ABP1DM24</accession>
<reference evidence="4" key="1">
    <citation type="submission" date="2024-04" db="EMBL/GenBank/DDBJ databases">
        <authorList>
            <person name="Shaw F."/>
            <person name="Minotto A."/>
        </authorList>
    </citation>
    <scope>NUCLEOTIDE SEQUENCE [LARGE SCALE GENOMIC DNA]</scope>
</reference>
<dbReference type="InterPro" id="IPR037475">
    <property type="entry name" value="Sos7"/>
</dbReference>
<proteinExistence type="predicted"/>
<dbReference type="PANTHER" id="PTHR37329:SF1">
    <property type="entry name" value="KINETOCHORE PROTEIN SOS7"/>
    <property type="match status" value="1"/>
</dbReference>
<protein>
    <recommendedName>
        <fullName evidence="2">Kinetochore protein Sos7 coiled-coil domain-containing protein</fullName>
    </recommendedName>
</protein>
<organism evidence="3 4">
    <name type="scientific">Somion occarium</name>
    <dbReference type="NCBI Taxonomy" id="3059160"/>
    <lineage>
        <taxon>Eukaryota</taxon>
        <taxon>Fungi</taxon>
        <taxon>Dikarya</taxon>
        <taxon>Basidiomycota</taxon>
        <taxon>Agaricomycotina</taxon>
        <taxon>Agaricomycetes</taxon>
        <taxon>Polyporales</taxon>
        <taxon>Cerrenaceae</taxon>
        <taxon>Somion</taxon>
    </lineage>
</organism>
<dbReference type="Proteomes" id="UP001497453">
    <property type="component" value="Chromosome 4"/>
</dbReference>
<sequence length="354" mass="39259">MSSSTQDPTAAVERARKLQSSLENANLNLVKSRQLFDTRVSAEDSGLNLSLAPGESAGLVDPAVASTDLAAQLSFFRKLKFQYLEHKAKNQYIKIIVSDDAPDIKAADNEQLRQVNEKKKEILKEAKLRLAETQGNVQKLAPLVEEDYVKARALTNEAASLAQQILDAKLQLSRLRQIHPHPRLTIAGATAQADAQDEQMQSLEDQLQLFNEKIEDVKGKVKEGARHVERLRMERAEAEKQVKACKNEVDDGRVIGLYDWYTASLKLHKELFSLESHQAPSENELVLIYSLDTPNNTKKRVIVKLLFVPNTRQLAEVEVEGISAAVEEVVGMHIQANDVSGLIAALLALARAEA</sequence>
<gene>
    <name evidence="3" type="ORF">GFSPODELE1_LOCUS6696</name>
</gene>
<evidence type="ECO:0000313" key="4">
    <source>
        <dbReference type="Proteomes" id="UP001497453"/>
    </source>
</evidence>
<name>A0ABP1DM24_9APHY</name>
<keyword evidence="1" id="KW-0175">Coiled coil</keyword>